<accession>A0A370TZC0</accession>
<dbReference type="OrthoDB" id="1600564at2759"/>
<dbReference type="InterPro" id="IPR051058">
    <property type="entry name" value="GDSL_Est/Lipase"/>
</dbReference>
<dbReference type="Proteomes" id="UP000254866">
    <property type="component" value="Unassembled WGS sequence"/>
</dbReference>
<keyword evidence="2" id="KW-0732">Signal</keyword>
<dbReference type="Pfam" id="PF00657">
    <property type="entry name" value="Lipase_GDSL"/>
    <property type="match status" value="1"/>
</dbReference>
<evidence type="ECO:0000313" key="4">
    <source>
        <dbReference type="Proteomes" id="UP000254866"/>
    </source>
</evidence>
<feature type="chain" id="PRO_5017018736" evidence="2">
    <location>
        <begin position="20"/>
        <end position="307"/>
    </location>
</feature>
<sequence>MYSRLIVSLLLGSVGFSSSSPVLENIHAGAITGTKYIISFGDSYTQSGFDINGAKPSALNPFGNPEFPGWTTSGGINWLGHLCRTYNTSLTLAFNFAAGGATVDANLVSSITTISLVEQVSQFTSSLSSKPSYAPWTSDNTLFAVWMGVNDVGNTFGGNSNATETALLNKIVAQYQAMAQKMYDSGGRNFAFLTVPPIQKSPTMLSQSASSRATEADVIAAFNSLIAKMTASFLASHTEAKAVVVDTVAVFDKLLANPTIYGAGQNGATCYNSDGKSCLWWNDYHPGLAIHKAVAEAVAGGFKGRFF</sequence>
<dbReference type="STRING" id="2656787.A0A370TZC0"/>
<protein>
    <submittedName>
        <fullName evidence="3">Putative 1,4-beta-D-glucan cellobiohydrolase C</fullName>
    </submittedName>
</protein>
<reference evidence="3 4" key="1">
    <citation type="journal article" date="2018" name="IMA Fungus">
        <title>IMA Genome-F 9: Draft genome sequence of Annulohypoxylon stygium, Aspergillus mulundensis, Berkeleyomyces basicola (syn. Thielaviopsis basicola), Ceratocystis smalleyi, two Cercospora beticola strains, Coleophoma cylindrospora, Fusarium fracticaudum, Phialophora cf. hyalina, and Morchella septimelata.</title>
        <authorList>
            <person name="Wingfield B.D."/>
            <person name="Bills G.F."/>
            <person name="Dong Y."/>
            <person name="Huang W."/>
            <person name="Nel W.J."/>
            <person name="Swalarsk-Parry B.S."/>
            <person name="Vaghefi N."/>
            <person name="Wilken P.M."/>
            <person name="An Z."/>
            <person name="de Beer Z.W."/>
            <person name="De Vos L."/>
            <person name="Chen L."/>
            <person name="Duong T.A."/>
            <person name="Gao Y."/>
            <person name="Hammerbacher A."/>
            <person name="Kikkert J.R."/>
            <person name="Li Y."/>
            <person name="Li H."/>
            <person name="Li K."/>
            <person name="Li Q."/>
            <person name="Liu X."/>
            <person name="Ma X."/>
            <person name="Naidoo K."/>
            <person name="Pethybridge S.J."/>
            <person name="Sun J."/>
            <person name="Steenkamp E.T."/>
            <person name="van der Nest M.A."/>
            <person name="van Wyk S."/>
            <person name="Wingfield M.J."/>
            <person name="Xiong C."/>
            <person name="Yue Q."/>
            <person name="Zhang X."/>
        </authorList>
    </citation>
    <scope>NUCLEOTIDE SEQUENCE [LARGE SCALE GENOMIC DNA]</scope>
    <source>
        <strain evidence="3 4">BP 5553</strain>
    </source>
</reference>
<dbReference type="RefSeq" id="XP_031873533.1">
    <property type="nucleotide sequence ID" value="XM_032009479.1"/>
</dbReference>
<dbReference type="SUPFAM" id="SSF52266">
    <property type="entry name" value="SGNH hydrolase"/>
    <property type="match status" value="1"/>
</dbReference>
<dbReference type="EMBL" id="NPIC01000001">
    <property type="protein sequence ID" value="RDL40877.1"/>
    <property type="molecule type" value="Genomic_DNA"/>
</dbReference>
<dbReference type="GO" id="GO:0016788">
    <property type="term" value="F:hydrolase activity, acting on ester bonds"/>
    <property type="evidence" value="ECO:0007669"/>
    <property type="project" value="InterPro"/>
</dbReference>
<feature type="signal peptide" evidence="2">
    <location>
        <begin position="1"/>
        <end position="19"/>
    </location>
</feature>
<dbReference type="CDD" id="cd01846">
    <property type="entry name" value="fatty_acyltransferase_like"/>
    <property type="match status" value="1"/>
</dbReference>
<dbReference type="PANTHER" id="PTHR45648">
    <property type="entry name" value="GDSL LIPASE/ACYLHYDROLASE FAMILY PROTEIN (AFU_ORTHOLOGUE AFUA_4G14700)"/>
    <property type="match status" value="1"/>
</dbReference>
<dbReference type="InterPro" id="IPR001087">
    <property type="entry name" value="GDSL"/>
</dbReference>
<organism evidence="3 4">
    <name type="scientific">Venustampulla echinocandica</name>
    <dbReference type="NCBI Taxonomy" id="2656787"/>
    <lineage>
        <taxon>Eukaryota</taxon>
        <taxon>Fungi</taxon>
        <taxon>Dikarya</taxon>
        <taxon>Ascomycota</taxon>
        <taxon>Pezizomycotina</taxon>
        <taxon>Leotiomycetes</taxon>
        <taxon>Helotiales</taxon>
        <taxon>Pleuroascaceae</taxon>
        <taxon>Venustampulla</taxon>
    </lineage>
</organism>
<dbReference type="Gene3D" id="3.40.50.1110">
    <property type="entry name" value="SGNH hydrolase"/>
    <property type="match status" value="1"/>
</dbReference>
<dbReference type="GeneID" id="43593705"/>
<dbReference type="AlphaFoldDB" id="A0A370TZC0"/>
<evidence type="ECO:0000256" key="1">
    <source>
        <dbReference type="ARBA" id="ARBA00022801"/>
    </source>
</evidence>
<gene>
    <name evidence="3" type="ORF">BP5553_00856</name>
</gene>
<evidence type="ECO:0000256" key="2">
    <source>
        <dbReference type="SAM" id="SignalP"/>
    </source>
</evidence>
<dbReference type="PANTHER" id="PTHR45648:SF22">
    <property type="entry name" value="GDSL LIPASE_ACYLHYDROLASE FAMILY PROTEIN (AFU_ORTHOLOGUE AFUA_4G14700)"/>
    <property type="match status" value="1"/>
</dbReference>
<dbReference type="InterPro" id="IPR036514">
    <property type="entry name" value="SGNH_hydro_sf"/>
</dbReference>
<keyword evidence="1 3" id="KW-0378">Hydrolase</keyword>
<comment type="caution">
    <text evidence="3">The sequence shown here is derived from an EMBL/GenBank/DDBJ whole genome shotgun (WGS) entry which is preliminary data.</text>
</comment>
<proteinExistence type="predicted"/>
<name>A0A370TZC0_9HELO</name>
<evidence type="ECO:0000313" key="3">
    <source>
        <dbReference type="EMBL" id="RDL40877.1"/>
    </source>
</evidence>
<keyword evidence="4" id="KW-1185">Reference proteome</keyword>